<dbReference type="RefSeq" id="WP_090194275.1">
    <property type="nucleotide sequence ID" value="NZ_LT629785.1"/>
</dbReference>
<evidence type="ECO:0008006" key="4">
    <source>
        <dbReference type="Google" id="ProtNLM"/>
    </source>
</evidence>
<accession>A0A1H2FS36</accession>
<dbReference type="EMBL" id="LT629785">
    <property type="protein sequence ID" value="SDU10167.1"/>
    <property type="molecule type" value="Genomic_DNA"/>
</dbReference>
<evidence type="ECO:0000313" key="2">
    <source>
        <dbReference type="EMBL" id="SDU10167.1"/>
    </source>
</evidence>
<evidence type="ECO:0000313" key="3">
    <source>
        <dbReference type="Proteomes" id="UP000243232"/>
    </source>
</evidence>
<name>A0A1H2FS36_9PSED</name>
<dbReference type="Pfam" id="PF14316">
    <property type="entry name" value="DUF4381"/>
    <property type="match status" value="1"/>
</dbReference>
<proteinExistence type="predicted"/>
<sequence>MSEAANISQLQNLPLPPPVSYWPQTWGWLALLLILLGVALFYAGRALWRWRQNRYRRAALAELQLIESTLGSSGSRHALRQLPDLLKRTALSMPGRPEVSSLHAGAWQDFLQRCSASQLPADFSRQLADLSYAPDAHLQALGEPQVQELLGVCRHWLEQHHVAV</sequence>
<dbReference type="InterPro" id="IPR025489">
    <property type="entry name" value="DUF4381"/>
</dbReference>
<feature type="transmembrane region" description="Helical" evidence="1">
    <location>
        <begin position="26"/>
        <end position="48"/>
    </location>
</feature>
<organism evidence="2 3">
    <name type="scientific">Pseudomonas pohangensis</name>
    <dbReference type="NCBI Taxonomy" id="364197"/>
    <lineage>
        <taxon>Bacteria</taxon>
        <taxon>Pseudomonadati</taxon>
        <taxon>Pseudomonadota</taxon>
        <taxon>Gammaproteobacteria</taxon>
        <taxon>Pseudomonadales</taxon>
        <taxon>Pseudomonadaceae</taxon>
        <taxon>Pseudomonas</taxon>
    </lineage>
</organism>
<keyword evidence="1" id="KW-1133">Transmembrane helix</keyword>
<dbReference type="OrthoDB" id="5406089at2"/>
<evidence type="ECO:0000256" key="1">
    <source>
        <dbReference type="SAM" id="Phobius"/>
    </source>
</evidence>
<gene>
    <name evidence="2" type="ORF">SAMN05216296_1773</name>
</gene>
<dbReference type="Proteomes" id="UP000243232">
    <property type="component" value="Chromosome I"/>
</dbReference>
<reference evidence="3" key="1">
    <citation type="submission" date="2016-10" db="EMBL/GenBank/DDBJ databases">
        <authorList>
            <person name="Varghese N."/>
            <person name="Submissions S."/>
        </authorList>
    </citation>
    <scope>NUCLEOTIDE SEQUENCE [LARGE SCALE GENOMIC DNA]</scope>
    <source>
        <strain evidence="3">DSM 17875</strain>
    </source>
</reference>
<keyword evidence="1" id="KW-0812">Transmembrane</keyword>
<keyword evidence="1" id="KW-0472">Membrane</keyword>
<keyword evidence="3" id="KW-1185">Reference proteome</keyword>
<dbReference type="AlphaFoldDB" id="A0A1H2FS36"/>
<protein>
    <recommendedName>
        <fullName evidence="4">DUF4381 domain-containing protein</fullName>
    </recommendedName>
</protein>
<dbReference type="STRING" id="364197.SAMN05216296_1773"/>